<evidence type="ECO:0000313" key="3">
    <source>
        <dbReference type="Proteomes" id="UP001303046"/>
    </source>
</evidence>
<sequence length="120" mass="13687">MSRGSFLVNRPSRMERRKTRGGFAARSEPSKAATTAKAASGSFSRPESFSVPGKASHSSAMSRQSITRRHQRSLTSTEDAQRQWMMQEKQRERRKKEEKETASPDATKLRKRMDINSERV</sequence>
<feature type="region of interest" description="Disordered" evidence="1">
    <location>
        <begin position="1"/>
        <end position="120"/>
    </location>
</feature>
<dbReference type="Proteomes" id="UP001303046">
    <property type="component" value="Unassembled WGS sequence"/>
</dbReference>
<reference evidence="2 3" key="1">
    <citation type="submission" date="2023-08" db="EMBL/GenBank/DDBJ databases">
        <title>A Necator americanus chromosomal reference genome.</title>
        <authorList>
            <person name="Ilik V."/>
            <person name="Petrzelkova K.J."/>
            <person name="Pardy F."/>
            <person name="Fuh T."/>
            <person name="Niatou-Singa F.S."/>
            <person name="Gouil Q."/>
            <person name="Baker L."/>
            <person name="Ritchie M.E."/>
            <person name="Jex A.R."/>
            <person name="Gazzola D."/>
            <person name="Li H."/>
            <person name="Toshio Fujiwara R."/>
            <person name="Zhan B."/>
            <person name="Aroian R.V."/>
            <person name="Pafco B."/>
            <person name="Schwarz E.M."/>
        </authorList>
    </citation>
    <scope>NUCLEOTIDE SEQUENCE [LARGE SCALE GENOMIC DNA]</scope>
    <source>
        <strain evidence="2 3">Aroian</strain>
        <tissue evidence="2">Whole animal</tissue>
    </source>
</reference>
<comment type="caution">
    <text evidence="2">The sequence shown here is derived from an EMBL/GenBank/DDBJ whole genome shotgun (WGS) entry which is preliminary data.</text>
</comment>
<proteinExistence type="predicted"/>
<feature type="compositionally biased region" description="Polar residues" evidence="1">
    <location>
        <begin position="56"/>
        <end position="65"/>
    </location>
</feature>
<protein>
    <submittedName>
        <fullName evidence="2">Uncharacterized protein</fullName>
    </submittedName>
</protein>
<gene>
    <name evidence="2" type="primary">Necator_chrV.g20466</name>
    <name evidence="2" type="ORF">RB195_015673</name>
</gene>
<evidence type="ECO:0000256" key="1">
    <source>
        <dbReference type="SAM" id="MobiDB-lite"/>
    </source>
</evidence>
<organism evidence="2 3">
    <name type="scientific">Necator americanus</name>
    <name type="common">Human hookworm</name>
    <dbReference type="NCBI Taxonomy" id="51031"/>
    <lineage>
        <taxon>Eukaryota</taxon>
        <taxon>Metazoa</taxon>
        <taxon>Ecdysozoa</taxon>
        <taxon>Nematoda</taxon>
        <taxon>Chromadorea</taxon>
        <taxon>Rhabditida</taxon>
        <taxon>Rhabditina</taxon>
        <taxon>Rhabditomorpha</taxon>
        <taxon>Strongyloidea</taxon>
        <taxon>Ancylostomatidae</taxon>
        <taxon>Bunostominae</taxon>
        <taxon>Necator</taxon>
    </lineage>
</organism>
<dbReference type="EMBL" id="JAVFWL010000005">
    <property type="protein sequence ID" value="KAK6757991.1"/>
    <property type="molecule type" value="Genomic_DNA"/>
</dbReference>
<feature type="compositionally biased region" description="Basic and acidic residues" evidence="1">
    <location>
        <begin position="88"/>
        <end position="102"/>
    </location>
</feature>
<feature type="compositionally biased region" description="Low complexity" evidence="1">
    <location>
        <begin position="30"/>
        <end position="40"/>
    </location>
</feature>
<accession>A0ABR1E8B4</accession>
<name>A0ABR1E8B4_NECAM</name>
<keyword evidence="3" id="KW-1185">Reference proteome</keyword>
<evidence type="ECO:0000313" key="2">
    <source>
        <dbReference type="EMBL" id="KAK6757991.1"/>
    </source>
</evidence>